<protein>
    <submittedName>
        <fullName evidence="2">Glycosyltransferase family 4 protein</fullName>
    </submittedName>
</protein>
<name>A0ABP3XYY6_9FLAO</name>
<dbReference type="InterPro" id="IPR028098">
    <property type="entry name" value="Glyco_trans_4-like_N"/>
</dbReference>
<dbReference type="Gene3D" id="3.40.50.2000">
    <property type="entry name" value="Glycogen Phosphorylase B"/>
    <property type="match status" value="2"/>
</dbReference>
<dbReference type="Pfam" id="PF13692">
    <property type="entry name" value="Glyco_trans_1_4"/>
    <property type="match status" value="1"/>
</dbReference>
<comment type="caution">
    <text evidence="2">The sequence shown here is derived from an EMBL/GenBank/DDBJ whole genome shotgun (WGS) entry which is preliminary data.</text>
</comment>
<dbReference type="EMBL" id="BAAAFH010000001">
    <property type="protein sequence ID" value="GAA0873645.1"/>
    <property type="molecule type" value="Genomic_DNA"/>
</dbReference>
<evidence type="ECO:0000313" key="2">
    <source>
        <dbReference type="EMBL" id="GAA0873645.1"/>
    </source>
</evidence>
<dbReference type="CDD" id="cd03801">
    <property type="entry name" value="GT4_PimA-like"/>
    <property type="match status" value="1"/>
</dbReference>
<dbReference type="Pfam" id="PF13439">
    <property type="entry name" value="Glyco_transf_4"/>
    <property type="match status" value="1"/>
</dbReference>
<gene>
    <name evidence="2" type="ORF">GCM10009118_00530</name>
</gene>
<evidence type="ECO:0000259" key="1">
    <source>
        <dbReference type="Pfam" id="PF13439"/>
    </source>
</evidence>
<dbReference type="SUPFAM" id="SSF53756">
    <property type="entry name" value="UDP-Glycosyltransferase/glycogen phosphorylase"/>
    <property type="match status" value="1"/>
</dbReference>
<sequence length="389" mass="43458">MTKVLHITPKPFLPKTDGGCVAMSAFHQLLKNAGYTVFWATLSTEKHPLYPDQLTNEISLTPAHVRVTTAPRITGLIRSLFSETPYWLKRFYSIDFQNKIRNTIATYQPDIVIIEGLQLAPYLPALKKSGCKLFLRTHNIESDLWDEQLSTMGGIKRLSAQLSVKGLRSYENTIFNEVDGIIAISPKEVEYVTTVAPNTPVVHIPTTIPTRQESSPFSHDFFHLGAMDWEPNKAGVSWFINQVWTSFIHTESSSVLHLAGRKLASDLFSSVKKVVNHGEVNDSSEFMIRHGIMIVPVFQGSGIRIKILEAGSMGIPVIATPKAVEGLGLIPDKHFLQASTEAEFIMQMKRLIASPPLYTELGLALKEYLNKNYSADALKEKLYEFIGKA</sequence>
<dbReference type="Proteomes" id="UP001501126">
    <property type="component" value="Unassembled WGS sequence"/>
</dbReference>
<keyword evidence="3" id="KW-1185">Reference proteome</keyword>
<organism evidence="2 3">
    <name type="scientific">Wandonia haliotis</name>
    <dbReference type="NCBI Taxonomy" id="574963"/>
    <lineage>
        <taxon>Bacteria</taxon>
        <taxon>Pseudomonadati</taxon>
        <taxon>Bacteroidota</taxon>
        <taxon>Flavobacteriia</taxon>
        <taxon>Flavobacteriales</taxon>
        <taxon>Crocinitomicaceae</taxon>
        <taxon>Wandonia</taxon>
    </lineage>
</organism>
<feature type="domain" description="Glycosyltransferase subfamily 4-like N-terminal" evidence="1">
    <location>
        <begin position="30"/>
        <end position="210"/>
    </location>
</feature>
<accession>A0ABP3XYY6</accession>
<proteinExistence type="predicted"/>
<reference evidence="3" key="1">
    <citation type="journal article" date="2019" name="Int. J. Syst. Evol. Microbiol.">
        <title>The Global Catalogue of Microorganisms (GCM) 10K type strain sequencing project: providing services to taxonomists for standard genome sequencing and annotation.</title>
        <authorList>
            <consortium name="The Broad Institute Genomics Platform"/>
            <consortium name="The Broad Institute Genome Sequencing Center for Infectious Disease"/>
            <person name="Wu L."/>
            <person name="Ma J."/>
        </authorList>
    </citation>
    <scope>NUCLEOTIDE SEQUENCE [LARGE SCALE GENOMIC DNA]</scope>
    <source>
        <strain evidence="3">JCM 16083</strain>
    </source>
</reference>
<dbReference type="RefSeq" id="WP_343783878.1">
    <property type="nucleotide sequence ID" value="NZ_BAAAFH010000001.1"/>
</dbReference>
<evidence type="ECO:0000313" key="3">
    <source>
        <dbReference type="Proteomes" id="UP001501126"/>
    </source>
</evidence>